<protein>
    <submittedName>
        <fullName evidence="1">Sarcosine oxidase subunit gamma</fullName>
    </submittedName>
</protein>
<dbReference type="Proteomes" id="UP000199460">
    <property type="component" value="Unassembled WGS sequence"/>
</dbReference>
<sequence length="224" mass="23756">MTLQADQFAARSPLYRLQAGATLAPFGESCIVTTYGQGDESALLGHCALLDLTNLARYGLRGPAAAQYLGALGYQLPQAPNQALSQADGSHVLRLSQTEYLLLGSLHDAGSKAQREESQWHASAGQYLLPRQDSHAWLVLTGTCQAEVMAKLCGVDLSAPAFAVGQVAQTSAARINVIVAKLPLGEVPCLHILCDRASVHYFWGALLDAMQEFGGQPVGIDALP</sequence>
<evidence type="ECO:0000313" key="2">
    <source>
        <dbReference type="Proteomes" id="UP000199460"/>
    </source>
</evidence>
<dbReference type="Gene3D" id="3.30.70.1520">
    <property type="entry name" value="Heterotetrameric sarcosine oxidase"/>
    <property type="match status" value="1"/>
</dbReference>
<dbReference type="GeneID" id="300933830"/>
<dbReference type="InterPro" id="IPR027266">
    <property type="entry name" value="TrmE/GcvT-like"/>
</dbReference>
<dbReference type="Gene3D" id="3.30.1360.120">
    <property type="entry name" value="Probable tRNA modification gtpase trme, domain 1"/>
    <property type="match status" value="1"/>
</dbReference>
<dbReference type="OrthoDB" id="9179874at2"/>
<evidence type="ECO:0000313" key="1">
    <source>
        <dbReference type="EMBL" id="SDQ02007.1"/>
    </source>
</evidence>
<dbReference type="SUPFAM" id="SSF103025">
    <property type="entry name" value="Folate-binding domain"/>
    <property type="match status" value="1"/>
</dbReference>
<reference evidence="2" key="1">
    <citation type="submission" date="2016-10" db="EMBL/GenBank/DDBJ databases">
        <authorList>
            <person name="Varghese N."/>
            <person name="Submissions S."/>
        </authorList>
    </citation>
    <scope>NUCLEOTIDE SEQUENCE [LARGE SCALE GENOMIC DNA]</scope>
    <source>
        <strain evidence="2">JCM 18416</strain>
    </source>
</reference>
<organism evidence="1 2">
    <name type="scientific">Ectopseudomonas guguanensis</name>
    <dbReference type="NCBI Taxonomy" id="1198456"/>
    <lineage>
        <taxon>Bacteria</taxon>
        <taxon>Pseudomonadati</taxon>
        <taxon>Pseudomonadota</taxon>
        <taxon>Gammaproteobacteria</taxon>
        <taxon>Pseudomonadales</taxon>
        <taxon>Pseudomonadaceae</taxon>
        <taxon>Ectopseudomonas</taxon>
    </lineage>
</organism>
<dbReference type="AlphaFoldDB" id="A0A1H0XGG1"/>
<dbReference type="RefSeq" id="WP_090434114.1">
    <property type="nucleotide sequence ID" value="NZ_FNJJ01000016.1"/>
</dbReference>
<keyword evidence="2" id="KW-1185">Reference proteome</keyword>
<proteinExistence type="predicted"/>
<name>A0A1H0XGG1_9GAMM</name>
<gene>
    <name evidence="1" type="ORF">SAMN05216213_11640</name>
</gene>
<accession>A0A1H0XGG1</accession>
<dbReference type="EMBL" id="FNJJ01000016">
    <property type="protein sequence ID" value="SDQ02007.1"/>
    <property type="molecule type" value="Genomic_DNA"/>
</dbReference>